<reference evidence="2 3" key="1">
    <citation type="submission" date="2023-08" db="EMBL/GenBank/DDBJ databases">
        <authorList>
            <person name="Maltman C."/>
        </authorList>
    </citation>
    <scope>NUCLEOTIDE SEQUENCE [LARGE SCALE GENOMIC DNA]</scope>
    <source>
        <strain evidence="2 3">ES2</strain>
    </source>
</reference>
<protein>
    <recommendedName>
        <fullName evidence="1">DUF6705 domain-containing protein</fullName>
    </recommendedName>
</protein>
<evidence type="ECO:0000313" key="2">
    <source>
        <dbReference type="EMBL" id="MDR4951413.1"/>
    </source>
</evidence>
<dbReference type="Proteomes" id="UP001260959">
    <property type="component" value="Unassembled WGS sequence"/>
</dbReference>
<accession>A0ABU1E0T7</accession>
<gene>
    <name evidence="2" type="ORF">REB14_04350</name>
</gene>
<dbReference type="RefSeq" id="WP_309521606.1">
    <property type="nucleotide sequence ID" value="NZ_JAVIXS010000003.1"/>
</dbReference>
<sequence>MNRIILIFAFFYVLSCKAQEYPLKTDYSEVPNYSYLRDTNNELDSFIGNYTANFQDKQVTLYISKQTHVLFEVSKYKYYKDLLSVKFIIKNTSGVILQDTKNITFSPNQFKHTIYSRWIEPSNMLILYYGGTNCGVGWGDIYLKKINPTQISWEYRPNDIILDDSKCPPGTDIKIYLPETKGLIFTKQ</sequence>
<proteinExistence type="predicted"/>
<dbReference type="InterPro" id="IPR046551">
    <property type="entry name" value="DUF6705"/>
</dbReference>
<evidence type="ECO:0000259" key="1">
    <source>
        <dbReference type="Pfam" id="PF20448"/>
    </source>
</evidence>
<dbReference type="EMBL" id="JAVIXS010000003">
    <property type="protein sequence ID" value="MDR4951413.1"/>
    <property type="molecule type" value="Genomic_DNA"/>
</dbReference>
<keyword evidence="3" id="KW-1185">Reference proteome</keyword>
<organism evidence="2 3">
    <name type="scientific">Chryseobacterium metallicongregator</name>
    <dbReference type="NCBI Taxonomy" id="3073042"/>
    <lineage>
        <taxon>Bacteria</taxon>
        <taxon>Pseudomonadati</taxon>
        <taxon>Bacteroidota</taxon>
        <taxon>Flavobacteriia</taxon>
        <taxon>Flavobacteriales</taxon>
        <taxon>Weeksellaceae</taxon>
        <taxon>Chryseobacterium group</taxon>
        <taxon>Chryseobacterium</taxon>
    </lineage>
</organism>
<evidence type="ECO:0000313" key="3">
    <source>
        <dbReference type="Proteomes" id="UP001260959"/>
    </source>
</evidence>
<comment type="caution">
    <text evidence="2">The sequence shown here is derived from an EMBL/GenBank/DDBJ whole genome shotgun (WGS) entry which is preliminary data.</text>
</comment>
<dbReference type="Pfam" id="PF20448">
    <property type="entry name" value="DUF6705"/>
    <property type="match status" value="1"/>
</dbReference>
<feature type="domain" description="DUF6705" evidence="1">
    <location>
        <begin position="1"/>
        <end position="188"/>
    </location>
</feature>
<name>A0ABU1E0T7_9FLAO</name>